<dbReference type="RefSeq" id="YP_010790392.1">
    <property type="nucleotide sequence ID" value="NC_075417.1"/>
</dbReference>
<organism evidence="1 2">
    <name type="scientific">Mandrillus leucophaeus cytomegalovirus</name>
    <dbReference type="NCBI Taxonomy" id="1654930"/>
    <lineage>
        <taxon>Viruses</taxon>
        <taxon>Duplodnaviria</taxon>
        <taxon>Heunggongvirae</taxon>
        <taxon>Peploviricota</taxon>
        <taxon>Herviviricetes</taxon>
        <taxon>Herpesvirales</taxon>
        <taxon>Orthoherpesviridae</taxon>
        <taxon>Betaherpesvirinae</taxon>
        <taxon>Cytomegalovirus</taxon>
        <taxon>Cytomegalovirus mandrillinebeta1</taxon>
        <taxon>Mandrilline betaherpesvirus 1</taxon>
    </lineage>
</organism>
<proteinExistence type="predicted"/>
<dbReference type="KEGG" id="vg:80527762"/>
<gene>
    <name evidence="1" type="primary">UL43</name>
</gene>
<reference evidence="1 2" key="2">
    <citation type="journal article" date="2015" name="Genome Announc.">
        <title>Complete Genome Sequences of Mandrillus leucophaeus and Papio ursinus Cytomegaloviruses.</title>
        <authorList>
            <person name="Blewett E.L."/>
            <person name="Sherrod C.J."/>
            <person name="Texier J.R."/>
            <person name="Conrad T.M."/>
            <person name="Dittmer D.P."/>
        </authorList>
    </citation>
    <scope>NUCLEOTIDE SEQUENCE [LARGE SCALE GENOMIC DNA]</scope>
    <source>
        <strain evidence="1">OCOM6-2</strain>
    </source>
</reference>
<evidence type="ECO:0000313" key="2">
    <source>
        <dbReference type="Proteomes" id="UP000114976"/>
    </source>
</evidence>
<dbReference type="InterPro" id="IPR003360">
    <property type="entry name" value="US22-like"/>
</dbReference>
<dbReference type="Proteomes" id="UP000114976">
    <property type="component" value="Segment"/>
</dbReference>
<sequence>MGLYLVLSGTGVFDSVQRCCLSIIMIVSDMDRYLLLARQVFACSVSSKNAPKRLMKFVRKVSGESFPIAWPNGWYFTFCSLVRQDFFGHLNIKELGKKYLCCDQYLLPVGTVSDNYSLAKVRCVLVILVGEGGRVFVHDPCHDSVYLISRVGFHALLSDGLSNYAPLRERIGPLRYSIGESLAFIFQQDHQNLLELSRVCQKHAGREFAWVCNEELMSALVVSTPAYENPAHQDWIKSTGSSNVLQVFSLLTQWKQKWLEIIVFVNDQLRVFGVNPETKCTEYLAFNLPAFFRVGVLRLGNQQQYWRDCFSSKKGRDVAPAYRPTGCPKELFCRKLVHKKNNQCEKKGRVRGSFLCLGSKHVSDE</sequence>
<dbReference type="EMBL" id="KR297253">
    <property type="protein sequence ID" value="AKI29786.1"/>
    <property type="molecule type" value="Genomic_DNA"/>
</dbReference>
<dbReference type="Pfam" id="PF02393">
    <property type="entry name" value="US22"/>
    <property type="match status" value="1"/>
</dbReference>
<evidence type="ECO:0000313" key="1">
    <source>
        <dbReference type="EMBL" id="AKI29786.1"/>
    </source>
</evidence>
<accession>A0A0G2UPF6</accession>
<protein>
    <submittedName>
        <fullName evidence="1">Tegument protein UL43</fullName>
    </submittedName>
</protein>
<reference evidence="1 2" key="1">
    <citation type="journal article" date="2003" name="Arch. Virol.">
        <title>Isolation of cytomegalovirus and foamy virus from the drill monkey (Mandrillus leucophaeus) and prevalence of antibodies to these viruses amongst wild-born and captive-bred individuals.</title>
        <authorList>
            <person name="Blewett E.L."/>
            <person name="Lewis J."/>
            <person name="Gadsby E.L."/>
            <person name="Neubauer S.R."/>
            <person name="Eberle R."/>
        </authorList>
    </citation>
    <scope>NUCLEOTIDE SEQUENCE [LARGE SCALE GENOMIC DNA]</scope>
    <source>
        <strain evidence="1">OCOM6-2</strain>
    </source>
</reference>
<keyword evidence="2" id="KW-1185">Reference proteome</keyword>
<dbReference type="GeneID" id="80527762"/>
<name>A0A0G2UPF6_9BETA</name>